<protein>
    <submittedName>
        <fullName evidence="4">AraC family transcriptional regulator</fullName>
    </submittedName>
</protein>
<proteinExistence type="predicted"/>
<keyword evidence="2" id="KW-0804">Transcription</keyword>
<evidence type="ECO:0000256" key="2">
    <source>
        <dbReference type="ARBA" id="ARBA00023163"/>
    </source>
</evidence>
<evidence type="ECO:0000313" key="4">
    <source>
        <dbReference type="EMBL" id="GLQ36111.1"/>
    </source>
</evidence>
<dbReference type="Gene3D" id="1.10.10.60">
    <property type="entry name" value="Homeodomain-like"/>
    <property type="match status" value="1"/>
</dbReference>
<dbReference type="InterPro" id="IPR029062">
    <property type="entry name" value="Class_I_gatase-like"/>
</dbReference>
<dbReference type="InterPro" id="IPR018060">
    <property type="entry name" value="HTH_AraC"/>
</dbReference>
<evidence type="ECO:0000256" key="1">
    <source>
        <dbReference type="ARBA" id="ARBA00023015"/>
    </source>
</evidence>
<keyword evidence="1" id="KW-0805">Transcription regulation</keyword>
<dbReference type="PROSITE" id="PS01124">
    <property type="entry name" value="HTH_ARAC_FAMILY_2"/>
    <property type="match status" value="1"/>
</dbReference>
<dbReference type="PANTHER" id="PTHR43130">
    <property type="entry name" value="ARAC-FAMILY TRANSCRIPTIONAL REGULATOR"/>
    <property type="match status" value="1"/>
</dbReference>
<feature type="domain" description="HTH araC/xylS-type" evidence="3">
    <location>
        <begin position="216"/>
        <end position="314"/>
    </location>
</feature>
<dbReference type="InterPro" id="IPR052158">
    <property type="entry name" value="INH-QAR"/>
</dbReference>
<dbReference type="InterPro" id="IPR009057">
    <property type="entry name" value="Homeodomain-like_sf"/>
</dbReference>
<dbReference type="RefSeq" id="WP_284379612.1">
    <property type="nucleotide sequence ID" value="NZ_BSNN01000008.1"/>
</dbReference>
<dbReference type="CDD" id="cd03136">
    <property type="entry name" value="GATase1_AraC_ArgR_like"/>
    <property type="match status" value="1"/>
</dbReference>
<organism evidence="4 5">
    <name type="scientific">Amylibacter marinus</name>
    <dbReference type="NCBI Taxonomy" id="1475483"/>
    <lineage>
        <taxon>Bacteria</taxon>
        <taxon>Pseudomonadati</taxon>
        <taxon>Pseudomonadota</taxon>
        <taxon>Alphaproteobacteria</taxon>
        <taxon>Rhodobacterales</taxon>
        <taxon>Paracoccaceae</taxon>
        <taxon>Amylibacter</taxon>
    </lineage>
</organism>
<dbReference type="SUPFAM" id="SSF46689">
    <property type="entry name" value="Homeodomain-like"/>
    <property type="match status" value="1"/>
</dbReference>
<comment type="caution">
    <text evidence="4">The sequence shown here is derived from an EMBL/GenBank/DDBJ whole genome shotgun (WGS) entry which is preliminary data.</text>
</comment>
<dbReference type="Pfam" id="PF12833">
    <property type="entry name" value="HTH_18"/>
    <property type="match status" value="1"/>
</dbReference>
<dbReference type="EMBL" id="BSNN01000008">
    <property type="protein sequence ID" value="GLQ36111.1"/>
    <property type="molecule type" value="Genomic_DNA"/>
</dbReference>
<dbReference type="PANTHER" id="PTHR43130:SF3">
    <property type="entry name" value="HTH-TYPE TRANSCRIPTIONAL REGULATOR RV1931C"/>
    <property type="match status" value="1"/>
</dbReference>
<dbReference type="Proteomes" id="UP001156694">
    <property type="component" value="Unassembled WGS sequence"/>
</dbReference>
<evidence type="ECO:0000313" key="5">
    <source>
        <dbReference type="Proteomes" id="UP001156694"/>
    </source>
</evidence>
<reference evidence="5" key="1">
    <citation type="journal article" date="2019" name="Int. J. Syst. Evol. Microbiol.">
        <title>The Global Catalogue of Microorganisms (GCM) 10K type strain sequencing project: providing services to taxonomists for standard genome sequencing and annotation.</title>
        <authorList>
            <consortium name="The Broad Institute Genomics Platform"/>
            <consortium name="The Broad Institute Genome Sequencing Center for Infectious Disease"/>
            <person name="Wu L."/>
            <person name="Ma J."/>
        </authorList>
    </citation>
    <scope>NUCLEOTIDE SEQUENCE [LARGE SCALE GENOMIC DNA]</scope>
    <source>
        <strain evidence="5">NBRC 110140</strain>
    </source>
</reference>
<keyword evidence="5" id="KW-1185">Reference proteome</keyword>
<sequence>MQKSKKSAPTRTQKIDLLLFDHFSNHCLANIVEPLRAANTLSRENLYQWRFLTIGGHSVDSSSGLQIMPHLPLKQGQGDLLAIMPSYEFRALNSADMRAAIHSAARRYLVTAGFDTGSWLMAQASLLDGVPATIHWEELAAFAEAFPEVEVVRERFVIAGNRITCSGAMAAFDLTIQLIARDHGALLAFDVAQMFMHADQNTGIDRRISKHSGIVDRALHLMQQNIEKPLPISILAHRVGTSQKLLETRMRAAVNETPSAVYRRLRLNLAHKLIAETNKSVAEITVRCGYENATAMTRAFKTQFGYPPQNLRRRNKAY</sequence>
<name>A0ABQ5VY12_9RHOB</name>
<dbReference type="SUPFAM" id="SSF52317">
    <property type="entry name" value="Class I glutamine amidotransferase-like"/>
    <property type="match status" value="1"/>
</dbReference>
<dbReference type="Gene3D" id="3.40.50.880">
    <property type="match status" value="1"/>
</dbReference>
<gene>
    <name evidence="4" type="ORF">GCM10007939_23950</name>
</gene>
<accession>A0ABQ5VY12</accession>
<evidence type="ECO:0000259" key="3">
    <source>
        <dbReference type="PROSITE" id="PS01124"/>
    </source>
</evidence>
<dbReference type="SMART" id="SM00342">
    <property type="entry name" value="HTH_ARAC"/>
    <property type="match status" value="1"/>
</dbReference>